<keyword evidence="5 6" id="KW-0472">Membrane</keyword>
<feature type="transmembrane region" description="Helical" evidence="6">
    <location>
        <begin position="373"/>
        <end position="396"/>
    </location>
</feature>
<evidence type="ECO:0000256" key="1">
    <source>
        <dbReference type="ARBA" id="ARBA00004236"/>
    </source>
</evidence>
<evidence type="ECO:0000259" key="7">
    <source>
        <dbReference type="Pfam" id="PF00535"/>
    </source>
</evidence>
<dbReference type="PANTHER" id="PTHR43646:SF2">
    <property type="entry name" value="GLYCOSYLTRANSFERASE 2-LIKE DOMAIN-CONTAINING PROTEIN"/>
    <property type="match status" value="1"/>
</dbReference>
<evidence type="ECO:0000256" key="5">
    <source>
        <dbReference type="ARBA" id="ARBA00023136"/>
    </source>
</evidence>
<dbReference type="SUPFAM" id="SSF53448">
    <property type="entry name" value="Nucleotide-diphospho-sugar transferases"/>
    <property type="match status" value="1"/>
</dbReference>
<reference evidence="8 9" key="1">
    <citation type="submission" date="2022-01" db="EMBL/GenBank/DDBJ databases">
        <title>Lysobacter chinensis sp. nov., a bacterium isolated from cow dung compost.</title>
        <authorList>
            <person name="Liu Y."/>
        </authorList>
    </citation>
    <scope>NUCLEOTIDE SEQUENCE [LARGE SCALE GENOMIC DNA]</scope>
    <source>
        <strain evidence="8 9">TLK-CK17</strain>
    </source>
</reference>
<evidence type="ECO:0000256" key="3">
    <source>
        <dbReference type="ARBA" id="ARBA00022676"/>
    </source>
</evidence>
<organism evidence="8 9">
    <name type="scientific">Marilutibacter chinensis</name>
    <dbReference type="NCBI Taxonomy" id="2912247"/>
    <lineage>
        <taxon>Bacteria</taxon>
        <taxon>Pseudomonadati</taxon>
        <taxon>Pseudomonadota</taxon>
        <taxon>Gammaproteobacteria</taxon>
        <taxon>Lysobacterales</taxon>
        <taxon>Lysobacteraceae</taxon>
        <taxon>Marilutibacter</taxon>
    </lineage>
</organism>
<feature type="transmembrane region" description="Helical" evidence="6">
    <location>
        <begin position="442"/>
        <end position="463"/>
    </location>
</feature>
<keyword evidence="2" id="KW-1003">Cell membrane</keyword>
<dbReference type="Gene3D" id="3.90.550.10">
    <property type="entry name" value="Spore Coat Polysaccharide Biosynthesis Protein SpsA, Chain A"/>
    <property type="match status" value="1"/>
</dbReference>
<keyword evidence="6" id="KW-0812">Transmembrane</keyword>
<comment type="caution">
    <text evidence="8">The sequence shown here is derived from an EMBL/GenBank/DDBJ whole genome shotgun (WGS) entry which is preliminary data.</text>
</comment>
<gene>
    <name evidence="8" type="ORF">L3V18_07730</name>
</gene>
<keyword evidence="6" id="KW-1133">Transmembrane helix</keyword>
<feature type="domain" description="Glycosyltransferase 2-like" evidence="7">
    <location>
        <begin position="52"/>
        <end position="251"/>
    </location>
</feature>
<dbReference type="InterPro" id="IPR029044">
    <property type="entry name" value="Nucleotide-diphossugar_trans"/>
</dbReference>
<comment type="subcellular location">
    <subcellularLocation>
        <location evidence="1">Cell membrane</location>
    </subcellularLocation>
</comment>
<dbReference type="RefSeq" id="WP_237054093.1">
    <property type="nucleotide sequence ID" value="NZ_JAKJPO010000003.1"/>
</dbReference>
<keyword evidence="4 8" id="KW-0808">Transferase</keyword>
<dbReference type="InterPro" id="IPR001173">
    <property type="entry name" value="Glyco_trans_2-like"/>
</dbReference>
<evidence type="ECO:0000256" key="6">
    <source>
        <dbReference type="SAM" id="Phobius"/>
    </source>
</evidence>
<dbReference type="GO" id="GO:0016757">
    <property type="term" value="F:glycosyltransferase activity"/>
    <property type="evidence" value="ECO:0007669"/>
    <property type="project" value="UniProtKB-KW"/>
</dbReference>
<reference evidence="8 9" key="3">
    <citation type="submission" date="2022-01" db="EMBL/GenBank/DDBJ databases">
        <authorList>
            <person name="Zhou L.Y."/>
        </authorList>
    </citation>
    <scope>NUCLEOTIDE SEQUENCE [LARGE SCALE GENOMIC DNA]</scope>
    <source>
        <strain evidence="8 9">TLK-CK17</strain>
    </source>
</reference>
<keyword evidence="3 8" id="KW-0328">Glycosyltransferase</keyword>
<feature type="transmembrane region" description="Helical" evidence="6">
    <location>
        <begin position="403"/>
        <end position="422"/>
    </location>
</feature>
<evidence type="ECO:0000256" key="4">
    <source>
        <dbReference type="ARBA" id="ARBA00022679"/>
    </source>
</evidence>
<evidence type="ECO:0000313" key="9">
    <source>
        <dbReference type="Proteomes" id="UP001430796"/>
    </source>
</evidence>
<proteinExistence type="predicted"/>
<dbReference type="PANTHER" id="PTHR43646">
    <property type="entry name" value="GLYCOSYLTRANSFERASE"/>
    <property type="match status" value="1"/>
</dbReference>
<protein>
    <submittedName>
        <fullName evidence="8">Glycosyltransferase</fullName>
        <ecNumber evidence="8">2.4.-.-</ecNumber>
    </submittedName>
</protein>
<dbReference type="EMBL" id="JAKJPO010000003">
    <property type="protein sequence ID" value="MCF7221676.1"/>
    <property type="molecule type" value="Genomic_DNA"/>
</dbReference>
<sequence>MPATAHCLCALGPNALISAFGLLRGPERTVPTPTEDWRRATVDVVIHADGHQPDIAYCLASLLTQDHPFRRVILIDDGGVQGDHAARIASEFALANALELEVIERKWSLGKAPTLKRQARELDGDVLFVLDADVVLESRDYIRRCVQALYEGVGVASAAGICRPGTAGDRRRWAGSDTFLQWVAGDPYIDPRLCGDRLRRLAAWLGAAFRDCAGRFQQNFLERGQMALFGGVAVACGRATAYRRGYLKDVFDRFEPVYGDGITGQPDLFVAMALNNEGYRNARLPDVHAHAPAVSLGDLPASQCRATSAYLQSCAEFDALIRSPLKWPRRAWRRWHARQRHGPRSGVESRRAVEAYRQPFGERLTREQGRPIGWAQAATALEKVLVPALALALVALGQAGAAAGLLLADAAVWIALVVATALRGERLAVLGKAVSSVPLRALLMFSDLLIVVACLLRLPPVLLRLRRTA</sequence>
<dbReference type="Proteomes" id="UP001430796">
    <property type="component" value="Unassembled WGS sequence"/>
</dbReference>
<evidence type="ECO:0000313" key="8">
    <source>
        <dbReference type="EMBL" id="MCF7221676.1"/>
    </source>
</evidence>
<dbReference type="EC" id="2.4.-.-" evidence="8"/>
<dbReference type="Pfam" id="PF00535">
    <property type="entry name" value="Glycos_transf_2"/>
    <property type="match status" value="1"/>
</dbReference>
<reference evidence="9" key="2">
    <citation type="submission" date="2022-01" db="EMBL/GenBank/DDBJ databases">
        <title>Lysobacter chinensis sp. nov., a bacterium isolated from cow dung compost.</title>
        <authorList>
            <person name="Zhou L.Y."/>
        </authorList>
    </citation>
    <scope>NUCLEOTIDE SEQUENCE [LARGE SCALE GENOMIC DNA]</scope>
    <source>
        <strain evidence="9">TLK-CK17</strain>
    </source>
</reference>
<name>A0ABS9HRW7_9GAMM</name>
<accession>A0ABS9HRW7</accession>
<keyword evidence="9" id="KW-1185">Reference proteome</keyword>
<evidence type="ECO:0000256" key="2">
    <source>
        <dbReference type="ARBA" id="ARBA00022475"/>
    </source>
</evidence>